<dbReference type="AlphaFoldDB" id="D6W4R5"/>
<organism evidence="2">
    <name type="scientific">Drosophila melanogaster</name>
    <name type="common">Fruit fly</name>
    <dbReference type="NCBI Taxonomy" id="7227"/>
    <lineage>
        <taxon>Eukaryota</taxon>
        <taxon>Metazoa</taxon>
        <taxon>Ecdysozoa</taxon>
        <taxon>Arthropoda</taxon>
        <taxon>Hexapoda</taxon>
        <taxon>Insecta</taxon>
        <taxon>Pterygota</taxon>
        <taxon>Neoptera</taxon>
        <taxon>Endopterygota</taxon>
        <taxon>Diptera</taxon>
        <taxon>Brachycera</taxon>
        <taxon>Muscomorpha</taxon>
        <taxon>Ephydroidea</taxon>
        <taxon>Drosophilidae</taxon>
        <taxon>Drosophila</taxon>
        <taxon>Sophophora</taxon>
    </lineage>
</organism>
<feature type="compositionally biased region" description="Polar residues" evidence="1">
    <location>
        <begin position="64"/>
        <end position="76"/>
    </location>
</feature>
<reference evidence="2" key="1">
    <citation type="submission" date="2010-06" db="EMBL/GenBank/DDBJ databases">
        <authorList>
            <person name="Carlson J."/>
            <person name="Booth B."/>
            <person name="Frise E."/>
            <person name="Sandler J."/>
            <person name="Wan K."/>
            <person name="Yu C."/>
            <person name="Celniker S."/>
        </authorList>
    </citation>
    <scope>NUCLEOTIDE SEQUENCE</scope>
</reference>
<feature type="region of interest" description="Disordered" evidence="1">
    <location>
        <begin position="58"/>
        <end position="82"/>
    </location>
</feature>
<evidence type="ECO:0000256" key="1">
    <source>
        <dbReference type="SAM" id="MobiDB-lite"/>
    </source>
</evidence>
<dbReference type="EMBL" id="BT124965">
    <property type="protein sequence ID" value="ADI33992.1"/>
    <property type="molecule type" value="mRNA"/>
</dbReference>
<sequence>MHNFIIGSAQSRSRPLILLPDFRIRCTTVLRCFFIFILRKTKASARCGKRNRCAEAPASRIQHPISSRQQHFSSISRRSEHL</sequence>
<name>D6W4R5_DROME</name>
<protein>
    <submittedName>
        <fullName evidence="2">MIP23086p</fullName>
    </submittedName>
</protein>
<evidence type="ECO:0000313" key="2">
    <source>
        <dbReference type="EMBL" id="ADI33992.1"/>
    </source>
</evidence>
<proteinExistence type="evidence at transcript level"/>
<accession>D6W4R5</accession>